<feature type="region of interest" description="Disordered" evidence="1">
    <location>
        <begin position="216"/>
        <end position="249"/>
    </location>
</feature>
<dbReference type="InterPro" id="IPR036117">
    <property type="entry name" value="DhaL_dom_sf"/>
</dbReference>
<dbReference type="EMBL" id="WNKU01000001">
    <property type="protein sequence ID" value="MTV47651.1"/>
    <property type="molecule type" value="Genomic_DNA"/>
</dbReference>
<reference evidence="3 4" key="1">
    <citation type="submission" date="2019-11" db="EMBL/GenBank/DDBJ databases">
        <title>Whole-genome sequence of a the green, strictly anaerobic photosynthetic bacterium Heliobacillus mobilis DSM 6151.</title>
        <authorList>
            <person name="Kyndt J.A."/>
            <person name="Meyer T.E."/>
        </authorList>
    </citation>
    <scope>NUCLEOTIDE SEQUENCE [LARGE SCALE GENOMIC DNA]</scope>
    <source>
        <strain evidence="3 4">DSM 6151</strain>
    </source>
</reference>
<dbReference type="InterPro" id="IPR019986">
    <property type="entry name" value="YloV-like"/>
</dbReference>
<gene>
    <name evidence="3" type="ORF">GJ688_01480</name>
</gene>
<dbReference type="Pfam" id="PF02734">
    <property type="entry name" value="Dak2"/>
    <property type="match status" value="1"/>
</dbReference>
<dbReference type="SMART" id="SM01120">
    <property type="entry name" value="Dak2"/>
    <property type="match status" value="1"/>
</dbReference>
<proteinExistence type="predicted"/>
<dbReference type="GO" id="GO:0006071">
    <property type="term" value="P:glycerol metabolic process"/>
    <property type="evidence" value="ECO:0007669"/>
    <property type="project" value="InterPro"/>
</dbReference>
<dbReference type="InterPro" id="IPR004007">
    <property type="entry name" value="DhaL_dom"/>
</dbReference>
<dbReference type="PANTHER" id="PTHR33434">
    <property type="entry name" value="DEGV DOMAIN-CONTAINING PROTEIN DR_1986-RELATED"/>
    <property type="match status" value="1"/>
</dbReference>
<dbReference type="InterPro" id="IPR048394">
    <property type="entry name" value="FakA-like_M"/>
</dbReference>
<evidence type="ECO:0000313" key="4">
    <source>
        <dbReference type="Proteomes" id="UP000430670"/>
    </source>
</evidence>
<dbReference type="Pfam" id="PF21645">
    <property type="entry name" value="FakA-like_M"/>
    <property type="match status" value="1"/>
</dbReference>
<comment type="caution">
    <text evidence="3">The sequence shown here is derived from an EMBL/GenBank/DDBJ whole genome shotgun (WGS) entry which is preliminary data.</text>
</comment>
<feature type="domain" description="DhaL" evidence="2">
    <location>
        <begin position="18"/>
        <end position="209"/>
    </location>
</feature>
<dbReference type="OrthoDB" id="9760324at2"/>
<organism evidence="3 4">
    <name type="scientific">Heliobacterium mobile</name>
    <name type="common">Heliobacillus mobilis</name>
    <dbReference type="NCBI Taxonomy" id="28064"/>
    <lineage>
        <taxon>Bacteria</taxon>
        <taxon>Bacillati</taxon>
        <taxon>Bacillota</taxon>
        <taxon>Clostridia</taxon>
        <taxon>Eubacteriales</taxon>
        <taxon>Heliobacteriaceae</taxon>
        <taxon>Heliobacterium</taxon>
    </lineage>
</organism>
<dbReference type="AlphaFoldDB" id="A0A6I3SGC3"/>
<dbReference type="Proteomes" id="UP000430670">
    <property type="component" value="Unassembled WGS sequence"/>
</dbReference>
<dbReference type="RefSeq" id="WP_155474741.1">
    <property type="nucleotide sequence ID" value="NZ_WNKU01000001.1"/>
</dbReference>
<accession>A0A6I3SGC3</accession>
<evidence type="ECO:0000259" key="2">
    <source>
        <dbReference type="PROSITE" id="PS51480"/>
    </source>
</evidence>
<dbReference type="SUPFAM" id="SSF101473">
    <property type="entry name" value="DhaL-like"/>
    <property type="match status" value="1"/>
</dbReference>
<feature type="compositionally biased region" description="Basic and acidic residues" evidence="1">
    <location>
        <begin position="231"/>
        <end position="249"/>
    </location>
</feature>
<dbReference type="SMART" id="SM01121">
    <property type="entry name" value="Dak1_2"/>
    <property type="match status" value="1"/>
</dbReference>
<evidence type="ECO:0000256" key="1">
    <source>
        <dbReference type="SAM" id="MobiDB-lite"/>
    </source>
</evidence>
<dbReference type="GO" id="GO:0004371">
    <property type="term" value="F:glycerone kinase activity"/>
    <property type="evidence" value="ECO:0007669"/>
    <property type="project" value="InterPro"/>
</dbReference>
<dbReference type="Pfam" id="PF13684">
    <property type="entry name" value="FakA-like_C"/>
    <property type="match status" value="1"/>
</dbReference>
<dbReference type="Gene3D" id="1.25.40.340">
    <property type="match status" value="1"/>
</dbReference>
<protein>
    <submittedName>
        <fullName evidence="3">DAK2 domain-containing protein</fullName>
    </submittedName>
</protein>
<dbReference type="PANTHER" id="PTHR33434:SF4">
    <property type="entry name" value="PHOSPHATASE PROTEIN"/>
    <property type="match status" value="1"/>
</dbReference>
<dbReference type="InterPro" id="IPR033470">
    <property type="entry name" value="FakA-like_C"/>
</dbReference>
<keyword evidence="4" id="KW-1185">Reference proteome</keyword>
<dbReference type="PROSITE" id="PS51480">
    <property type="entry name" value="DHAL"/>
    <property type="match status" value="1"/>
</dbReference>
<name>A0A6I3SGC3_HELMO</name>
<evidence type="ECO:0000313" key="3">
    <source>
        <dbReference type="EMBL" id="MTV47651.1"/>
    </source>
</evidence>
<dbReference type="InterPro" id="IPR050270">
    <property type="entry name" value="DegV_domain_contain"/>
</dbReference>
<sequence>MFKESKSPTKENRRLSGIEVAELIRGGAAQVEQNRQYVDRLNVFPVPDGDTGTNLALTLQACAEAMPAEEISVGKVASAAAKGALLGARGNSGVIFSQLFWGWAKAMEENETISPREWAQAMEKGVERAYKAVMKPVEGTILTVAKMAAREALAAARRGSDMDEVLAAAIEAGKRALAKTPEQLPALKEAGVVDAGGQGYLFFLIGCQQALTGEATSAPNGTAKPFESPYSDEKDGASSKELIESSPRREENMEFPYCTEFILRGQNLPFEVLQEILKPLGDCLLVVGDRETAKIHVHTNHPGVVLEKALAYGSLHQVHINNMAEQAEAKQEILPRRPIGFIAATPSEGWAALYREQGAIGILDGGTSRNPSAQDWLSAIERANTDFSLLLPNHPNLIMAARQAVQMIGEDRAAVIGTRHLPGGLAASLAFDPDKSVEDNMKMMEAAARAVHSLEITWAVRDASVNGRDVKQGDLLGIFDDKLVTSGNSVPPVTLEALDHSGEEWELITIYTGENVSDEDVETLKDAIGSAYPDVEVHQIQTRQPLYPYIFGLE</sequence>
<dbReference type="NCBIfam" id="TIGR03599">
    <property type="entry name" value="YloV"/>
    <property type="match status" value="1"/>
</dbReference>